<dbReference type="Pfam" id="PF01613">
    <property type="entry name" value="Flavin_Reduct"/>
    <property type="match status" value="1"/>
</dbReference>
<keyword evidence="3" id="KW-0288">FMN</keyword>
<dbReference type="Gene3D" id="2.30.110.10">
    <property type="entry name" value="Electron Transport, Fmn-binding Protein, Chain A"/>
    <property type="match status" value="1"/>
</dbReference>
<gene>
    <name evidence="6" type="ordered locus">Mbur_1050</name>
</gene>
<accession>Q12X43</accession>
<comment type="cofactor">
    <cofactor evidence="1">
        <name>FMN</name>
        <dbReference type="ChEBI" id="CHEBI:58210"/>
    </cofactor>
</comment>
<dbReference type="PANTHER" id="PTHR33798">
    <property type="entry name" value="FLAVOPROTEIN OXYGENASE"/>
    <property type="match status" value="1"/>
</dbReference>
<name>Q12X43_METBU</name>
<dbReference type="KEGG" id="mbu:Mbur_1050"/>
<keyword evidence="2" id="KW-0285">Flavoprotein</keyword>
<reference evidence="7" key="1">
    <citation type="journal article" date="2009" name="ISME J.">
        <title>The genome sequence of the psychrophilic archaeon, Methanococcoides burtonii: the role of genome evolution in cold adaptation.</title>
        <authorList>
            <person name="Allen M.A."/>
            <person name="Lauro F.M."/>
            <person name="Williams T.J."/>
            <person name="Burg D."/>
            <person name="Siddiqui K.S."/>
            <person name="De Francisci D."/>
            <person name="Chong K.W."/>
            <person name="Pilak O."/>
            <person name="Chew H.H."/>
            <person name="De Maere M.Z."/>
            <person name="Ting L."/>
            <person name="Katrib M."/>
            <person name="Ng C."/>
            <person name="Sowers K.R."/>
            <person name="Galperin M.Y."/>
            <person name="Anderson I.J."/>
            <person name="Ivanova N."/>
            <person name="Dalin E."/>
            <person name="Martinez M."/>
            <person name="Lapidus A."/>
            <person name="Hauser L."/>
            <person name="Land M."/>
            <person name="Thomas T."/>
            <person name="Cavicchioli R."/>
        </authorList>
    </citation>
    <scope>NUCLEOTIDE SEQUENCE [LARGE SCALE GENOMIC DNA]</scope>
    <source>
        <strain evidence="7">DSM 6242 / NBRC 107633 / OCM 468 / ACE-M</strain>
    </source>
</reference>
<evidence type="ECO:0000313" key="7">
    <source>
        <dbReference type="Proteomes" id="UP000001979"/>
    </source>
</evidence>
<evidence type="ECO:0000256" key="3">
    <source>
        <dbReference type="ARBA" id="ARBA00022643"/>
    </source>
</evidence>
<dbReference type="InterPro" id="IPR002563">
    <property type="entry name" value="Flavin_Rdtase-like_dom"/>
</dbReference>
<dbReference type="HOGENOM" id="CLU_059021_3_2_2"/>
<dbReference type="InterPro" id="IPR012349">
    <property type="entry name" value="Split_barrel_FMN-bd"/>
</dbReference>
<dbReference type="EMBL" id="CP000300">
    <property type="protein sequence ID" value="ABE51983.1"/>
    <property type="molecule type" value="Genomic_DNA"/>
</dbReference>
<protein>
    <submittedName>
        <fullName evidence="6">FMN-binding protein</fullName>
    </submittedName>
</protein>
<proteinExistence type="inferred from homology"/>
<sequence length="191" mass="21321">MKIAPRKREQIFPLPVALISTVSNNGVLNVAPWSNITPILRPLEEVVMASWIKRDTLDNIRDTGEFVINIPPVEMSEKVMISSKNFPADVDEFKEVGLSPRRSSMIAPPGVEGCLAWAECSFIEEIAMDRFSLIIGKVVNLEVDDRFFNDNGEMDYENAKPMSCILGAKGLEFTYPANSGKKASYSEMMLK</sequence>
<evidence type="ECO:0000256" key="1">
    <source>
        <dbReference type="ARBA" id="ARBA00001917"/>
    </source>
</evidence>
<dbReference type="SMART" id="SM00903">
    <property type="entry name" value="Flavin_Reduct"/>
    <property type="match status" value="1"/>
</dbReference>
<feature type="domain" description="Flavin reductase like" evidence="5">
    <location>
        <begin position="12"/>
        <end position="150"/>
    </location>
</feature>
<dbReference type="GO" id="GO:0010181">
    <property type="term" value="F:FMN binding"/>
    <property type="evidence" value="ECO:0007669"/>
    <property type="project" value="InterPro"/>
</dbReference>
<keyword evidence="7" id="KW-1185">Reference proteome</keyword>
<dbReference type="STRING" id="259564.Mbur_1050"/>
<evidence type="ECO:0000256" key="2">
    <source>
        <dbReference type="ARBA" id="ARBA00022630"/>
    </source>
</evidence>
<dbReference type="OrthoDB" id="8522at2157"/>
<dbReference type="GeneID" id="3998790"/>
<evidence type="ECO:0000259" key="5">
    <source>
        <dbReference type="SMART" id="SM00903"/>
    </source>
</evidence>
<dbReference type="RefSeq" id="WP_011499132.1">
    <property type="nucleotide sequence ID" value="NC_007955.1"/>
</dbReference>
<evidence type="ECO:0000313" key="6">
    <source>
        <dbReference type="EMBL" id="ABE51983.1"/>
    </source>
</evidence>
<dbReference type="Proteomes" id="UP000001979">
    <property type="component" value="Chromosome"/>
</dbReference>
<organism evidence="6 7">
    <name type="scientific">Methanococcoides burtonii (strain DSM 6242 / NBRC 107633 / OCM 468 / ACE-M)</name>
    <dbReference type="NCBI Taxonomy" id="259564"/>
    <lineage>
        <taxon>Archaea</taxon>
        <taxon>Methanobacteriati</taxon>
        <taxon>Methanobacteriota</taxon>
        <taxon>Stenosarchaea group</taxon>
        <taxon>Methanomicrobia</taxon>
        <taxon>Methanosarcinales</taxon>
        <taxon>Methanosarcinaceae</taxon>
        <taxon>Methanococcoides</taxon>
    </lineage>
</organism>
<dbReference type="SUPFAM" id="SSF50475">
    <property type="entry name" value="FMN-binding split barrel"/>
    <property type="match status" value="1"/>
</dbReference>
<comment type="similarity">
    <text evidence="4">Belongs to the flavoredoxin family.</text>
</comment>
<dbReference type="PANTHER" id="PTHR33798:SF5">
    <property type="entry name" value="FLAVIN REDUCTASE LIKE DOMAIN-CONTAINING PROTEIN"/>
    <property type="match status" value="1"/>
</dbReference>
<evidence type="ECO:0000256" key="4">
    <source>
        <dbReference type="ARBA" id="ARBA00038054"/>
    </source>
</evidence>
<dbReference type="AlphaFoldDB" id="Q12X43"/>